<organism evidence="1 2">
    <name type="scientific">Trichinella patagoniensis</name>
    <dbReference type="NCBI Taxonomy" id="990121"/>
    <lineage>
        <taxon>Eukaryota</taxon>
        <taxon>Metazoa</taxon>
        <taxon>Ecdysozoa</taxon>
        <taxon>Nematoda</taxon>
        <taxon>Enoplea</taxon>
        <taxon>Dorylaimia</taxon>
        <taxon>Trichinellida</taxon>
        <taxon>Trichinellidae</taxon>
        <taxon>Trichinella</taxon>
    </lineage>
</organism>
<sequence length="115" mass="13475">MVATADANAYSGDAYSLQMGLLLGQCCTPYLNMTTNNKEKHYLLRSHNGWFVILISHSYQCSLFHWLMKIVKFQRSKFFEQSKQRIKFQGSAQQQLNLRNIFELKLKYETKTLAQ</sequence>
<dbReference type="Proteomes" id="UP000054783">
    <property type="component" value="Unassembled WGS sequence"/>
</dbReference>
<accession>A0A0V0ZPQ0</accession>
<evidence type="ECO:0000313" key="1">
    <source>
        <dbReference type="EMBL" id="KRY14545.1"/>
    </source>
</evidence>
<protein>
    <submittedName>
        <fullName evidence="1">Uncharacterized protein</fullName>
    </submittedName>
</protein>
<evidence type="ECO:0000313" key="2">
    <source>
        <dbReference type="Proteomes" id="UP000054783"/>
    </source>
</evidence>
<dbReference type="EMBL" id="JYDQ01000114">
    <property type="protein sequence ID" value="KRY14545.1"/>
    <property type="molecule type" value="Genomic_DNA"/>
</dbReference>
<name>A0A0V0ZPQ0_9BILA</name>
<gene>
    <name evidence="1" type="ORF">T12_6633</name>
</gene>
<dbReference type="AlphaFoldDB" id="A0A0V0ZPQ0"/>
<reference evidence="1 2" key="1">
    <citation type="submission" date="2015-01" db="EMBL/GenBank/DDBJ databases">
        <title>Evolution of Trichinella species and genotypes.</title>
        <authorList>
            <person name="Korhonen P.K."/>
            <person name="Edoardo P."/>
            <person name="Giuseppe L.R."/>
            <person name="Gasser R.B."/>
        </authorList>
    </citation>
    <scope>NUCLEOTIDE SEQUENCE [LARGE SCALE GENOMIC DNA]</scope>
    <source>
        <strain evidence="1">ISS2496</strain>
    </source>
</reference>
<proteinExistence type="predicted"/>
<comment type="caution">
    <text evidence="1">The sequence shown here is derived from an EMBL/GenBank/DDBJ whole genome shotgun (WGS) entry which is preliminary data.</text>
</comment>
<keyword evidence="2" id="KW-1185">Reference proteome</keyword>